<dbReference type="EMBL" id="CAKXAJ010005709">
    <property type="protein sequence ID" value="CAH2209209.1"/>
    <property type="molecule type" value="Genomic_DNA"/>
</dbReference>
<dbReference type="PANTHER" id="PTHR12306">
    <property type="entry name" value="CELL DEATH ACTIVATOR CIDE"/>
    <property type="match status" value="1"/>
</dbReference>
<keyword evidence="5" id="KW-1185">Reference proteome</keyword>
<dbReference type="OrthoDB" id="9943677at2759"/>
<dbReference type="SUPFAM" id="SSF54277">
    <property type="entry name" value="CAD &amp; PB1 domains"/>
    <property type="match status" value="1"/>
</dbReference>
<dbReference type="SMART" id="SM00266">
    <property type="entry name" value="CAD"/>
    <property type="match status" value="1"/>
</dbReference>
<accession>A0A8S4QG67</accession>
<evidence type="ECO:0000313" key="4">
    <source>
        <dbReference type="EMBL" id="CAH2209209.1"/>
    </source>
</evidence>
<reference evidence="4" key="1">
    <citation type="submission" date="2022-03" db="EMBL/GenBank/DDBJ databases">
        <authorList>
            <person name="Lindestad O."/>
        </authorList>
    </citation>
    <scope>NUCLEOTIDE SEQUENCE</scope>
</reference>
<sequence>MKKGYKVTDVKRVKKIGVAAENLSELIEKSRKKLGFNVSAECRLYVAEDGTQVDDDEYLNTLPPQTLFILLQNTEKMVT</sequence>
<proteinExistence type="predicted"/>
<gene>
    <name evidence="4" type="primary">jg22212</name>
    <name evidence="4" type="ORF">PAEG_LOCUS1608</name>
</gene>
<dbReference type="GO" id="GO:0006915">
    <property type="term" value="P:apoptotic process"/>
    <property type="evidence" value="ECO:0007669"/>
    <property type="project" value="UniProtKB-UniRule"/>
</dbReference>
<name>A0A8S4QG67_9NEOP</name>
<evidence type="ECO:0000256" key="2">
    <source>
        <dbReference type="PROSITE-ProRule" id="PRU00447"/>
    </source>
</evidence>
<dbReference type="AlphaFoldDB" id="A0A8S4QG67"/>
<dbReference type="Pfam" id="PF02017">
    <property type="entry name" value="CIDE-N"/>
    <property type="match status" value="1"/>
</dbReference>
<evidence type="ECO:0000259" key="3">
    <source>
        <dbReference type="PROSITE" id="PS51135"/>
    </source>
</evidence>
<evidence type="ECO:0000256" key="1">
    <source>
        <dbReference type="ARBA" id="ARBA00022703"/>
    </source>
</evidence>
<feature type="domain" description="CIDE-N" evidence="3">
    <location>
        <begin position="1"/>
        <end position="79"/>
    </location>
</feature>
<dbReference type="InterPro" id="IPR003508">
    <property type="entry name" value="CIDE-N_dom"/>
</dbReference>
<dbReference type="GO" id="GO:0042981">
    <property type="term" value="P:regulation of apoptotic process"/>
    <property type="evidence" value="ECO:0007669"/>
    <property type="project" value="TreeGrafter"/>
</dbReference>
<dbReference type="Gene3D" id="3.10.20.10">
    <property type="match status" value="1"/>
</dbReference>
<evidence type="ECO:0000313" key="5">
    <source>
        <dbReference type="Proteomes" id="UP000838756"/>
    </source>
</evidence>
<dbReference type="Proteomes" id="UP000838756">
    <property type="component" value="Unassembled WGS sequence"/>
</dbReference>
<comment type="caution">
    <text evidence="4">The sequence shown here is derived from an EMBL/GenBank/DDBJ whole genome shotgun (WGS) entry which is preliminary data.</text>
</comment>
<dbReference type="PANTHER" id="PTHR12306:SF15">
    <property type="entry name" value="DNAATION FACTOR-RELATED PROTEIN 1, ISOFORM B-RELATED"/>
    <property type="match status" value="1"/>
</dbReference>
<dbReference type="PROSITE" id="PS51135">
    <property type="entry name" value="CIDE_N"/>
    <property type="match status" value="1"/>
</dbReference>
<feature type="non-terminal residue" evidence="4">
    <location>
        <position position="79"/>
    </location>
</feature>
<keyword evidence="1 2" id="KW-0053">Apoptosis</keyword>
<organism evidence="4 5">
    <name type="scientific">Pararge aegeria aegeria</name>
    <dbReference type="NCBI Taxonomy" id="348720"/>
    <lineage>
        <taxon>Eukaryota</taxon>
        <taxon>Metazoa</taxon>
        <taxon>Ecdysozoa</taxon>
        <taxon>Arthropoda</taxon>
        <taxon>Hexapoda</taxon>
        <taxon>Insecta</taxon>
        <taxon>Pterygota</taxon>
        <taxon>Neoptera</taxon>
        <taxon>Endopterygota</taxon>
        <taxon>Lepidoptera</taxon>
        <taxon>Glossata</taxon>
        <taxon>Ditrysia</taxon>
        <taxon>Papilionoidea</taxon>
        <taxon>Nymphalidae</taxon>
        <taxon>Satyrinae</taxon>
        <taxon>Satyrini</taxon>
        <taxon>Parargina</taxon>
        <taxon>Pararge</taxon>
    </lineage>
</organism>
<protein>
    <submittedName>
        <fullName evidence="4">Jg22212 protein</fullName>
    </submittedName>
</protein>